<feature type="domain" description="Major facilitator superfamily (MFS) profile" evidence="8">
    <location>
        <begin position="26"/>
        <end position="295"/>
    </location>
</feature>
<feature type="transmembrane region" description="Helical" evidence="7">
    <location>
        <begin position="182"/>
        <end position="202"/>
    </location>
</feature>
<dbReference type="InterPro" id="IPR020846">
    <property type="entry name" value="MFS_dom"/>
</dbReference>
<dbReference type="OrthoDB" id="4867914at2"/>
<feature type="transmembrane region" description="Helical" evidence="7">
    <location>
        <begin position="117"/>
        <end position="139"/>
    </location>
</feature>
<keyword evidence="4 7" id="KW-0472">Membrane</keyword>
<feature type="transmembrane region" description="Helical" evidence="7">
    <location>
        <begin position="151"/>
        <end position="170"/>
    </location>
</feature>
<comment type="subcellular location">
    <subcellularLocation>
        <location evidence="1">Cell membrane</location>
        <topology evidence="1">Multi-pass membrane protein</topology>
    </subcellularLocation>
</comment>
<protein>
    <submittedName>
        <fullName evidence="9">MFS transporter</fullName>
    </submittedName>
</protein>
<feature type="transmembrane region" description="Helical" evidence="7">
    <location>
        <begin position="214"/>
        <end position="232"/>
    </location>
</feature>
<reference evidence="9 10" key="1">
    <citation type="submission" date="2019-06" db="EMBL/GenBank/DDBJ databases">
        <title>Description of Kitasatospora acidophila sp. nov. isolated from pine grove soil, and reclassification of Streptomyces novaecaesareae to Kitasatospora novaeceasareae comb. nov.</title>
        <authorList>
            <person name="Kim M.J."/>
        </authorList>
    </citation>
    <scope>NUCLEOTIDE SEQUENCE [LARGE SCALE GENOMIC DNA]</scope>
    <source>
        <strain evidence="9 10">MMS16-CNU292</strain>
    </source>
</reference>
<dbReference type="Pfam" id="PF07690">
    <property type="entry name" value="MFS_1"/>
    <property type="match status" value="1"/>
</dbReference>
<feature type="transmembrane region" description="Helical" evidence="7">
    <location>
        <begin position="21"/>
        <end position="41"/>
    </location>
</feature>
<evidence type="ECO:0000256" key="7">
    <source>
        <dbReference type="SAM" id="Phobius"/>
    </source>
</evidence>
<evidence type="ECO:0000313" key="9">
    <source>
        <dbReference type="EMBL" id="TQF02454.1"/>
    </source>
</evidence>
<dbReference type="EMBL" id="VIGB01000003">
    <property type="protein sequence ID" value="TQF02454.1"/>
    <property type="molecule type" value="Genomic_DNA"/>
</dbReference>
<proteinExistence type="predicted"/>
<feature type="transmembrane region" description="Helical" evidence="7">
    <location>
        <begin position="92"/>
        <end position="111"/>
    </location>
</feature>
<dbReference type="RefSeq" id="WP_141633148.1">
    <property type="nucleotide sequence ID" value="NZ_VIGB01000003.1"/>
</dbReference>
<dbReference type="PROSITE" id="PS50850">
    <property type="entry name" value="MFS"/>
    <property type="match status" value="1"/>
</dbReference>
<name>A0A540W2A5_9ACTN</name>
<gene>
    <name evidence="9" type="ORF">E6W39_09445</name>
</gene>
<dbReference type="AlphaFoldDB" id="A0A540W2A5"/>
<dbReference type="GO" id="GO:0046677">
    <property type="term" value="P:response to antibiotic"/>
    <property type="evidence" value="ECO:0007669"/>
    <property type="project" value="UniProtKB-KW"/>
</dbReference>
<evidence type="ECO:0000313" key="10">
    <source>
        <dbReference type="Proteomes" id="UP000319103"/>
    </source>
</evidence>
<organism evidence="9 10">
    <name type="scientific">Kitasatospora acidiphila</name>
    <dbReference type="NCBI Taxonomy" id="2567942"/>
    <lineage>
        <taxon>Bacteria</taxon>
        <taxon>Bacillati</taxon>
        <taxon>Actinomycetota</taxon>
        <taxon>Actinomycetes</taxon>
        <taxon>Kitasatosporales</taxon>
        <taxon>Streptomycetaceae</taxon>
        <taxon>Kitasatospora</taxon>
    </lineage>
</organism>
<dbReference type="InterPro" id="IPR011701">
    <property type="entry name" value="MFS"/>
</dbReference>
<dbReference type="SUPFAM" id="SSF103473">
    <property type="entry name" value="MFS general substrate transporter"/>
    <property type="match status" value="1"/>
</dbReference>
<feature type="transmembrane region" description="Helical" evidence="7">
    <location>
        <begin position="61"/>
        <end position="80"/>
    </location>
</feature>
<feature type="region of interest" description="Disordered" evidence="6">
    <location>
        <begin position="273"/>
        <end position="295"/>
    </location>
</feature>
<dbReference type="Proteomes" id="UP000319103">
    <property type="component" value="Unassembled WGS sequence"/>
</dbReference>
<evidence type="ECO:0000256" key="3">
    <source>
        <dbReference type="ARBA" id="ARBA00022989"/>
    </source>
</evidence>
<dbReference type="PANTHER" id="PTHR42718">
    <property type="entry name" value="MAJOR FACILITATOR SUPERFAMILY MULTIDRUG TRANSPORTER MFSC"/>
    <property type="match status" value="1"/>
</dbReference>
<evidence type="ECO:0000256" key="2">
    <source>
        <dbReference type="ARBA" id="ARBA00022692"/>
    </source>
</evidence>
<keyword evidence="10" id="KW-1185">Reference proteome</keyword>
<evidence type="ECO:0000259" key="8">
    <source>
        <dbReference type="PROSITE" id="PS50850"/>
    </source>
</evidence>
<evidence type="ECO:0000256" key="6">
    <source>
        <dbReference type="SAM" id="MobiDB-lite"/>
    </source>
</evidence>
<keyword evidence="3 7" id="KW-1133">Transmembrane helix</keyword>
<evidence type="ECO:0000256" key="5">
    <source>
        <dbReference type="ARBA" id="ARBA00023251"/>
    </source>
</evidence>
<dbReference type="GO" id="GO:0022857">
    <property type="term" value="F:transmembrane transporter activity"/>
    <property type="evidence" value="ECO:0007669"/>
    <property type="project" value="InterPro"/>
</dbReference>
<keyword evidence="2 7" id="KW-0812">Transmembrane</keyword>
<dbReference type="PROSITE" id="PS51257">
    <property type="entry name" value="PROKAR_LIPOPROTEIN"/>
    <property type="match status" value="1"/>
</dbReference>
<comment type="caution">
    <text evidence="9">The sequence shown here is derived from an EMBL/GenBank/DDBJ whole genome shotgun (WGS) entry which is preliminary data.</text>
</comment>
<keyword evidence="5" id="KW-0046">Antibiotic resistance</keyword>
<evidence type="ECO:0000256" key="1">
    <source>
        <dbReference type="ARBA" id="ARBA00004651"/>
    </source>
</evidence>
<dbReference type="GO" id="GO:0005886">
    <property type="term" value="C:plasma membrane"/>
    <property type="evidence" value="ECO:0007669"/>
    <property type="project" value="UniProtKB-SubCell"/>
</dbReference>
<dbReference type="PANTHER" id="PTHR42718:SF49">
    <property type="entry name" value="EXPORT PROTEIN"/>
    <property type="match status" value="1"/>
</dbReference>
<evidence type="ECO:0000256" key="4">
    <source>
        <dbReference type="ARBA" id="ARBA00023136"/>
    </source>
</evidence>
<sequence>MAIRELTPPSRASSTTTAPTASALPTLLTACFGTFLVLVNYTVTTTTLAPTAASLHAGAAAQTWILTATSVGLTALLLIMGGVADDHGRKRVFGLGALALAVSSVLGAVAPDPAVFLIARVLQGGASAAILAPSLGLISEAFPPGPARVRALGGWGAAVGLGIAVGPVYAALLVDHGGWRTVYWVIGALALLLLALSTRCLAESRSERPRRLDVFGALTLSVAVALLNAGLAQGRSGWGSRRWRSCSASGWWGWPASRWWRPRSRSRCSTWRCSAPPASSPPVPARSSPASHWSA</sequence>
<dbReference type="InterPro" id="IPR036259">
    <property type="entry name" value="MFS_trans_sf"/>
</dbReference>
<accession>A0A540W2A5</accession>
<feature type="compositionally biased region" description="Low complexity" evidence="6">
    <location>
        <begin position="285"/>
        <end position="295"/>
    </location>
</feature>
<dbReference type="Gene3D" id="1.20.1250.20">
    <property type="entry name" value="MFS general substrate transporter like domains"/>
    <property type="match status" value="1"/>
</dbReference>